<sequence>MKKLLILLLCIAALVVSGCGDKFAKEKEAVSKAEKAAMSMQLPVVIKPDNWKQPRPTKQEGERYQAGLNKLITAEKKILAEMQKSDAQISQMLRKASDESEKKDVLAFRDKVRQDRINFVKKISQGRLSGDTFIVGVGSTWEEVEMVYGKPVSTGKQSIGSKEYDYKGIKFEDWIGGGVPPLEVRKKWVSRTVSCVTVTAQDITSDAGIQLGMTYDEAYKILKSKYVNKTYNAKRDTMRFDRYGKDGNTDVTVQFAMKETGPYLMFLSFKKDRLIRYAVAPN</sequence>
<dbReference type="AlphaFoldDB" id="A0A1G6L6B8"/>
<feature type="signal peptide" evidence="1">
    <location>
        <begin position="1"/>
        <end position="24"/>
    </location>
</feature>
<feature type="chain" id="PRO_5011585574" description="Lipoprotein" evidence="1">
    <location>
        <begin position="25"/>
        <end position="282"/>
    </location>
</feature>
<accession>A0A1G6L6B8</accession>
<dbReference type="PROSITE" id="PS51257">
    <property type="entry name" value="PROKAR_LIPOPROTEIN"/>
    <property type="match status" value="1"/>
</dbReference>
<gene>
    <name evidence="2" type="ORF">SAMN04487864_10661</name>
</gene>
<keyword evidence="3" id="KW-1185">Reference proteome</keyword>
<dbReference type="Proteomes" id="UP000198943">
    <property type="component" value="Unassembled WGS sequence"/>
</dbReference>
<name>A0A1G6L6B8_9FIRM</name>
<evidence type="ECO:0000313" key="2">
    <source>
        <dbReference type="EMBL" id="SDC38265.1"/>
    </source>
</evidence>
<dbReference type="RefSeq" id="WP_143005964.1">
    <property type="nucleotide sequence ID" value="NZ_FMYW01000006.1"/>
</dbReference>
<reference evidence="3" key="1">
    <citation type="submission" date="2016-10" db="EMBL/GenBank/DDBJ databases">
        <authorList>
            <person name="Varghese N."/>
            <person name="Submissions S."/>
        </authorList>
    </citation>
    <scope>NUCLEOTIDE SEQUENCE [LARGE SCALE GENOMIC DNA]</scope>
    <source>
        <strain evidence="3">DSM 11005</strain>
    </source>
</reference>
<evidence type="ECO:0000313" key="3">
    <source>
        <dbReference type="Proteomes" id="UP000198943"/>
    </source>
</evidence>
<keyword evidence="1" id="KW-0732">Signal</keyword>
<proteinExistence type="predicted"/>
<protein>
    <recommendedName>
        <fullName evidence="4">Lipoprotein</fullName>
    </recommendedName>
</protein>
<dbReference type="EMBL" id="FMYW01000006">
    <property type="protein sequence ID" value="SDC38265.1"/>
    <property type="molecule type" value="Genomic_DNA"/>
</dbReference>
<evidence type="ECO:0000256" key="1">
    <source>
        <dbReference type="SAM" id="SignalP"/>
    </source>
</evidence>
<evidence type="ECO:0008006" key="4">
    <source>
        <dbReference type="Google" id="ProtNLM"/>
    </source>
</evidence>
<dbReference type="OrthoDB" id="2532896at2"/>
<organism evidence="2 3">
    <name type="scientific">Succiniclasticum ruminis</name>
    <dbReference type="NCBI Taxonomy" id="40841"/>
    <lineage>
        <taxon>Bacteria</taxon>
        <taxon>Bacillati</taxon>
        <taxon>Bacillota</taxon>
        <taxon>Negativicutes</taxon>
        <taxon>Acidaminococcales</taxon>
        <taxon>Acidaminococcaceae</taxon>
        <taxon>Succiniclasticum</taxon>
    </lineage>
</organism>